<dbReference type="AlphaFoldDB" id="A0A0E9R5C5"/>
<reference evidence="1" key="2">
    <citation type="journal article" date="2015" name="Fish Shellfish Immunol.">
        <title>Early steps in the European eel (Anguilla anguilla)-Vibrio vulnificus interaction in the gills: Role of the RtxA13 toxin.</title>
        <authorList>
            <person name="Callol A."/>
            <person name="Pajuelo D."/>
            <person name="Ebbesson L."/>
            <person name="Teles M."/>
            <person name="MacKenzie S."/>
            <person name="Amaro C."/>
        </authorList>
    </citation>
    <scope>NUCLEOTIDE SEQUENCE</scope>
</reference>
<proteinExistence type="predicted"/>
<accession>A0A0E9R5C5</accession>
<organism evidence="1">
    <name type="scientific">Anguilla anguilla</name>
    <name type="common">European freshwater eel</name>
    <name type="synonym">Muraena anguilla</name>
    <dbReference type="NCBI Taxonomy" id="7936"/>
    <lineage>
        <taxon>Eukaryota</taxon>
        <taxon>Metazoa</taxon>
        <taxon>Chordata</taxon>
        <taxon>Craniata</taxon>
        <taxon>Vertebrata</taxon>
        <taxon>Euteleostomi</taxon>
        <taxon>Actinopterygii</taxon>
        <taxon>Neopterygii</taxon>
        <taxon>Teleostei</taxon>
        <taxon>Anguilliformes</taxon>
        <taxon>Anguillidae</taxon>
        <taxon>Anguilla</taxon>
    </lineage>
</organism>
<protein>
    <submittedName>
        <fullName evidence="1">Uncharacterized protein</fullName>
    </submittedName>
</protein>
<name>A0A0E9R5C5_ANGAN</name>
<dbReference type="EMBL" id="GBXM01084610">
    <property type="protein sequence ID" value="JAH23967.1"/>
    <property type="molecule type" value="Transcribed_RNA"/>
</dbReference>
<reference evidence="1" key="1">
    <citation type="submission" date="2014-11" db="EMBL/GenBank/DDBJ databases">
        <authorList>
            <person name="Amaro Gonzalez C."/>
        </authorList>
    </citation>
    <scope>NUCLEOTIDE SEQUENCE</scope>
</reference>
<evidence type="ECO:0000313" key="1">
    <source>
        <dbReference type="EMBL" id="JAH23967.1"/>
    </source>
</evidence>
<sequence length="37" mass="4321">MSYLNHPLTLVHTHTVSCSLNQEVFYFDRCNMTLTCT</sequence>